<keyword evidence="3" id="KW-1185">Reference proteome</keyword>
<dbReference type="PANTHER" id="PTHR44329">
    <property type="entry name" value="SERINE/THREONINE-PROTEIN KINASE TNNI3K-RELATED"/>
    <property type="match status" value="1"/>
</dbReference>
<sequence length="99" mass="10913">MTAGVGTPYWIAPEVLAGQRYTEKSDIYSFGVLLSEIDMGEMPYRGDCSVDSDEPLQVSIWALVVHCGRSFLLTAQIKLPVLARHVWMGTRISGPAQVK</sequence>
<proteinExistence type="predicted"/>
<dbReference type="PANTHER" id="PTHR44329:SF214">
    <property type="entry name" value="PROTEIN KINASE DOMAIN-CONTAINING PROTEIN"/>
    <property type="match status" value="1"/>
</dbReference>
<dbReference type="SUPFAM" id="SSF56112">
    <property type="entry name" value="Protein kinase-like (PK-like)"/>
    <property type="match status" value="1"/>
</dbReference>
<dbReference type="InterPro" id="IPR051681">
    <property type="entry name" value="Ser/Thr_Kinases-Pseudokinases"/>
</dbReference>
<feature type="domain" description="Protein kinase" evidence="1">
    <location>
        <begin position="1"/>
        <end position="99"/>
    </location>
</feature>
<gene>
    <name evidence="2" type="ORF">N0F65_007356</name>
</gene>
<dbReference type="InterPro" id="IPR011009">
    <property type="entry name" value="Kinase-like_dom_sf"/>
</dbReference>
<dbReference type="PROSITE" id="PS50011">
    <property type="entry name" value="PROTEIN_KINASE_DOM"/>
    <property type="match status" value="1"/>
</dbReference>
<reference evidence="2" key="1">
    <citation type="submission" date="2022-11" db="EMBL/GenBank/DDBJ databases">
        <authorList>
            <person name="Morgan W.R."/>
            <person name="Tartar A."/>
        </authorList>
    </citation>
    <scope>NUCLEOTIDE SEQUENCE</scope>
    <source>
        <strain evidence="2">ARSEF 373</strain>
    </source>
</reference>
<dbReference type="InterPro" id="IPR000719">
    <property type="entry name" value="Prot_kinase_dom"/>
</dbReference>
<evidence type="ECO:0000259" key="1">
    <source>
        <dbReference type="PROSITE" id="PS50011"/>
    </source>
</evidence>
<dbReference type="GO" id="GO:0005524">
    <property type="term" value="F:ATP binding"/>
    <property type="evidence" value="ECO:0007669"/>
    <property type="project" value="InterPro"/>
</dbReference>
<evidence type="ECO:0000313" key="2">
    <source>
        <dbReference type="EMBL" id="DAZ93730.1"/>
    </source>
</evidence>
<dbReference type="AlphaFoldDB" id="A0AAV2YIC9"/>
<organism evidence="2 3">
    <name type="scientific">Lagenidium giganteum</name>
    <dbReference type="NCBI Taxonomy" id="4803"/>
    <lineage>
        <taxon>Eukaryota</taxon>
        <taxon>Sar</taxon>
        <taxon>Stramenopiles</taxon>
        <taxon>Oomycota</taxon>
        <taxon>Peronosporomycetes</taxon>
        <taxon>Pythiales</taxon>
        <taxon>Pythiaceae</taxon>
    </lineage>
</organism>
<dbReference type="Gene3D" id="1.10.510.10">
    <property type="entry name" value="Transferase(Phosphotransferase) domain 1"/>
    <property type="match status" value="1"/>
</dbReference>
<protein>
    <recommendedName>
        <fullName evidence="1">Protein kinase domain-containing protein</fullName>
    </recommendedName>
</protein>
<dbReference type="Pfam" id="PF00069">
    <property type="entry name" value="Pkinase"/>
    <property type="match status" value="1"/>
</dbReference>
<reference evidence="2" key="2">
    <citation type="journal article" date="2023" name="Microbiol Resour">
        <title>Decontamination and Annotation of the Draft Genome Sequence of the Oomycete Lagenidium giganteum ARSEF 373.</title>
        <authorList>
            <person name="Morgan W.R."/>
            <person name="Tartar A."/>
        </authorList>
    </citation>
    <scope>NUCLEOTIDE SEQUENCE</scope>
    <source>
        <strain evidence="2">ARSEF 373</strain>
    </source>
</reference>
<dbReference type="GO" id="GO:0004674">
    <property type="term" value="F:protein serine/threonine kinase activity"/>
    <property type="evidence" value="ECO:0007669"/>
    <property type="project" value="TreeGrafter"/>
</dbReference>
<name>A0AAV2YIC9_9STRA</name>
<evidence type="ECO:0000313" key="3">
    <source>
        <dbReference type="Proteomes" id="UP001146120"/>
    </source>
</evidence>
<comment type="caution">
    <text evidence="2">The sequence shown here is derived from an EMBL/GenBank/DDBJ whole genome shotgun (WGS) entry which is preliminary data.</text>
</comment>
<dbReference type="Proteomes" id="UP001146120">
    <property type="component" value="Unassembled WGS sequence"/>
</dbReference>
<accession>A0AAV2YIC9</accession>
<dbReference type="EMBL" id="DAKRPA010000295">
    <property type="protein sequence ID" value="DAZ93730.1"/>
    <property type="molecule type" value="Genomic_DNA"/>
</dbReference>